<organism evidence="3">
    <name type="scientific">Helicotheca tamesis</name>
    <dbReference type="NCBI Taxonomy" id="374047"/>
    <lineage>
        <taxon>Eukaryota</taxon>
        <taxon>Sar</taxon>
        <taxon>Stramenopiles</taxon>
        <taxon>Ochrophyta</taxon>
        <taxon>Bacillariophyta</taxon>
        <taxon>Mediophyceae</taxon>
        <taxon>Lithodesmiophycidae</taxon>
        <taxon>Lithodesmiales</taxon>
        <taxon>Lithodesmiaceae</taxon>
        <taxon>Helicotheca</taxon>
    </lineage>
</organism>
<evidence type="ECO:0000313" key="3">
    <source>
        <dbReference type="EMBL" id="CAD9510229.1"/>
    </source>
</evidence>
<dbReference type="PANTHER" id="PTHR31032:SF1">
    <property type="entry name" value="PGR5-LIKE PROTEIN 1B, CHLOROPLASTIC"/>
    <property type="match status" value="1"/>
</dbReference>
<gene>
    <name evidence="3" type="ORF">HTAM1171_LOCUS9969</name>
</gene>
<feature type="transmembrane region" description="Helical" evidence="1">
    <location>
        <begin position="215"/>
        <end position="236"/>
    </location>
</feature>
<dbReference type="PANTHER" id="PTHR31032">
    <property type="entry name" value="PGR5-LIKE PROTEIN 1B, CHLOROPLASTIC"/>
    <property type="match status" value="1"/>
</dbReference>
<keyword evidence="1" id="KW-0812">Transmembrane</keyword>
<reference evidence="3" key="1">
    <citation type="submission" date="2021-01" db="EMBL/GenBank/DDBJ databases">
        <authorList>
            <person name="Corre E."/>
            <person name="Pelletier E."/>
            <person name="Niang G."/>
            <person name="Scheremetjew M."/>
            <person name="Finn R."/>
            <person name="Kale V."/>
            <person name="Holt S."/>
            <person name="Cochrane G."/>
            <person name="Meng A."/>
            <person name="Brown T."/>
            <person name="Cohen L."/>
        </authorList>
    </citation>
    <scope>NUCLEOTIDE SEQUENCE</scope>
    <source>
        <strain evidence="3">CCMP826</strain>
    </source>
</reference>
<proteinExistence type="predicted"/>
<dbReference type="GO" id="GO:0009773">
    <property type="term" value="P:photosynthetic electron transport in photosystem I"/>
    <property type="evidence" value="ECO:0007669"/>
    <property type="project" value="InterPro"/>
</dbReference>
<accession>A0A7S2I6A5</accession>
<sequence length="339" mass="37606">MRFAILCSALALLVSETNAFSAQMRPSVSSLAKGSATFARPSTILSMSSTEEEDRVSLTSVKKEIAYDESTGRFYEFDEGECIPDEEFCVISDDTGEPIRLTIEEKERMFMDALQSYYISGKQVMSDDDFDSLKEDLSWNGSKLVEMSRKEASYLAAVQAYLKGSPIMSDTEFDTLKRELKEDGSQFAVSKEPKCLIETGICTVTLEEDRFRSNLLYLPAGSIFFLLWLGIGFELIEPWARLNPVILIALGLPLIVQGTETVTNNYIFPDNKIAYGPCPKCGAQNRVYFGNILGVEGFGDEASVKCGNCKETFTVQKSTLRASTLPDDELSSPFFAEGK</sequence>
<dbReference type="GO" id="GO:0016730">
    <property type="term" value="F:oxidoreductase activity, acting on iron-sulfur proteins as donors"/>
    <property type="evidence" value="ECO:0007669"/>
    <property type="project" value="InterPro"/>
</dbReference>
<evidence type="ECO:0000256" key="1">
    <source>
        <dbReference type="SAM" id="Phobius"/>
    </source>
</evidence>
<feature type="chain" id="PRO_5031443536" description="PGR5-like protein 1A, chloroplastic" evidence="2">
    <location>
        <begin position="20"/>
        <end position="339"/>
    </location>
</feature>
<protein>
    <recommendedName>
        <fullName evidence="4">PGR5-like protein 1A, chloroplastic</fullName>
    </recommendedName>
</protein>
<keyword evidence="2" id="KW-0732">Signal</keyword>
<evidence type="ECO:0000256" key="2">
    <source>
        <dbReference type="SAM" id="SignalP"/>
    </source>
</evidence>
<dbReference type="AlphaFoldDB" id="A0A7S2I6A5"/>
<name>A0A7S2I6A5_9STRA</name>
<dbReference type="InterPro" id="IPR039987">
    <property type="entry name" value="PGRL1"/>
</dbReference>
<dbReference type="EMBL" id="HBGV01016227">
    <property type="protein sequence ID" value="CAD9510229.1"/>
    <property type="molecule type" value="Transcribed_RNA"/>
</dbReference>
<keyword evidence="1" id="KW-1133">Transmembrane helix</keyword>
<evidence type="ECO:0008006" key="4">
    <source>
        <dbReference type="Google" id="ProtNLM"/>
    </source>
</evidence>
<keyword evidence="1" id="KW-0472">Membrane</keyword>
<feature type="signal peptide" evidence="2">
    <location>
        <begin position="1"/>
        <end position="19"/>
    </location>
</feature>
<dbReference type="GO" id="GO:0009535">
    <property type="term" value="C:chloroplast thylakoid membrane"/>
    <property type="evidence" value="ECO:0007669"/>
    <property type="project" value="InterPro"/>
</dbReference>